<accession>A0AAV2F322</accession>
<evidence type="ECO:0000313" key="4">
    <source>
        <dbReference type="EMBL" id="CAL1392243.1"/>
    </source>
</evidence>
<dbReference type="AlphaFoldDB" id="A0AAV2F322"/>
<name>A0AAV2F322_9ROSI</name>
<gene>
    <name evidence="4" type="ORF">LTRI10_LOCUS32905</name>
</gene>
<dbReference type="GO" id="GO:0010005">
    <property type="term" value="C:cortical microtubule, transverse to long axis"/>
    <property type="evidence" value="ECO:0007669"/>
    <property type="project" value="TreeGrafter"/>
</dbReference>
<evidence type="ECO:0000256" key="2">
    <source>
        <dbReference type="ARBA" id="ARBA00022701"/>
    </source>
</evidence>
<organism evidence="4 5">
    <name type="scientific">Linum trigynum</name>
    <dbReference type="NCBI Taxonomy" id="586398"/>
    <lineage>
        <taxon>Eukaryota</taxon>
        <taxon>Viridiplantae</taxon>
        <taxon>Streptophyta</taxon>
        <taxon>Embryophyta</taxon>
        <taxon>Tracheophyta</taxon>
        <taxon>Spermatophyta</taxon>
        <taxon>Magnoliopsida</taxon>
        <taxon>eudicotyledons</taxon>
        <taxon>Gunneridae</taxon>
        <taxon>Pentapetalae</taxon>
        <taxon>rosids</taxon>
        <taxon>fabids</taxon>
        <taxon>Malpighiales</taxon>
        <taxon>Linaceae</taxon>
        <taxon>Linum</taxon>
    </lineage>
</organism>
<feature type="compositionally biased region" description="Gly residues" evidence="3">
    <location>
        <begin position="1"/>
        <end position="12"/>
    </location>
</feature>
<protein>
    <submittedName>
        <fullName evidence="4">Uncharacterized protein</fullName>
    </submittedName>
</protein>
<dbReference type="EMBL" id="OZ034819">
    <property type="protein sequence ID" value="CAL1392243.1"/>
    <property type="molecule type" value="Genomic_DNA"/>
</dbReference>
<evidence type="ECO:0000313" key="5">
    <source>
        <dbReference type="Proteomes" id="UP001497516"/>
    </source>
</evidence>
<keyword evidence="2" id="KW-0493">Microtubule</keyword>
<feature type="compositionally biased region" description="Polar residues" evidence="3">
    <location>
        <begin position="101"/>
        <end position="111"/>
    </location>
</feature>
<dbReference type="PANTHER" id="PTHR33403">
    <property type="entry name" value="SPR1"/>
    <property type="match status" value="1"/>
</dbReference>
<proteinExistence type="inferred from homology"/>
<evidence type="ECO:0000256" key="3">
    <source>
        <dbReference type="SAM" id="MobiDB-lite"/>
    </source>
</evidence>
<reference evidence="4 5" key="1">
    <citation type="submission" date="2024-04" db="EMBL/GenBank/DDBJ databases">
        <authorList>
            <person name="Fracassetti M."/>
        </authorList>
    </citation>
    <scope>NUCLEOTIDE SEQUENCE [LARGE SCALE GENOMIC DNA]</scope>
</reference>
<dbReference type="PANTHER" id="PTHR33403:SF48">
    <property type="entry name" value="PROTEIN SPIRAL1-LIKE 1"/>
    <property type="match status" value="1"/>
</dbReference>
<evidence type="ECO:0000256" key="1">
    <source>
        <dbReference type="ARBA" id="ARBA00009656"/>
    </source>
</evidence>
<keyword evidence="5" id="KW-1185">Reference proteome</keyword>
<dbReference type="Proteomes" id="UP001497516">
    <property type="component" value="Chromosome 6"/>
</dbReference>
<comment type="similarity">
    <text evidence="1">Belongs to the SPIRAL1 family.</text>
</comment>
<feature type="compositionally biased region" description="Low complexity" evidence="3">
    <location>
        <begin position="13"/>
        <end position="39"/>
    </location>
</feature>
<sequence length="141" mass="14873">MGRGVSYGGGRSSLGYLFGSESEGAGRSNNSSSSPGSPVARRKENSSSPIKWDVQEAPPAQPGSETTRSPVARRKESSSSPIKWDVEEAPSAQPGHLKNNYYRSEGQNCGNFITDRPTTKVHAAPGGGSSLGYLFGDPNKK</sequence>
<dbReference type="GO" id="GO:0043622">
    <property type="term" value="P:cortical microtubule organization"/>
    <property type="evidence" value="ECO:0007669"/>
    <property type="project" value="InterPro"/>
</dbReference>
<dbReference type="InterPro" id="IPR039613">
    <property type="entry name" value="SPR1/2/3/4/5"/>
</dbReference>
<feature type="region of interest" description="Disordered" evidence="3">
    <location>
        <begin position="1"/>
        <end position="141"/>
    </location>
</feature>